<feature type="region of interest" description="Disordered" evidence="1">
    <location>
        <begin position="271"/>
        <end position="293"/>
    </location>
</feature>
<evidence type="ECO:0000256" key="1">
    <source>
        <dbReference type="SAM" id="MobiDB-lite"/>
    </source>
</evidence>
<dbReference type="AlphaFoldDB" id="A0A847S122"/>
<evidence type="ECO:0008006" key="4">
    <source>
        <dbReference type="Google" id="ProtNLM"/>
    </source>
</evidence>
<organism evidence="2 3">
    <name type="scientific">Chitinophaga varians</name>
    <dbReference type="NCBI Taxonomy" id="2202339"/>
    <lineage>
        <taxon>Bacteria</taxon>
        <taxon>Pseudomonadati</taxon>
        <taxon>Bacteroidota</taxon>
        <taxon>Chitinophagia</taxon>
        <taxon>Chitinophagales</taxon>
        <taxon>Chitinophagaceae</taxon>
        <taxon>Chitinophaga</taxon>
    </lineage>
</organism>
<sequence>MSHAELKRTRFLSAASAVVGRWLLTVFLLTGAVQGYSQSSAVDLQKNITIQAKEMPLDKLLQAVGQQTGARFSLNTRKFPPSRLIHLDKKIQPLGALLQDIQRQTGISYRLLGGHVIFVDAPPVKQALAGVTPKPTTAILKKQAVARKMPEAVRNNAQAVNNVATPQMPMLTKNSVTARPPQSPDAAIIRPDTLKAAMAVNKKDTVLYRPDSGLLNLSLMKLPEGQKEKSRNGIVNISFSRGEKKGYTGILPGPDTSVKAEANPPLTAEAIRKQPAANNPPQKTTDVSAPQRITAKNKREHSFFLTNWFRHSNGSFTGIRNAGDGPRPGLIPFVSAGVTLEESFYINGQLQAGMPFLYAIASWGTGRGASGLRYGAGTSVRMNEDWRLHFQATTGRMEFDYDSSTFVQKQVRMQWHKLALLGERRLNDHFAVQGGVSLNILNAEYYTFKDLVPLGRPEETALKDVRYFKPLYTISDNFSAGEPKSRKAWIGVQLGVSYRLDFRRK</sequence>
<accession>A0A847S122</accession>
<dbReference type="InterPro" id="IPR038140">
    <property type="entry name" value="DotD_sf"/>
</dbReference>
<protein>
    <recommendedName>
        <fullName evidence="4">Secretin/TonB short N-terminal domain-containing protein</fullName>
    </recommendedName>
</protein>
<evidence type="ECO:0000313" key="2">
    <source>
        <dbReference type="EMBL" id="NLR67095.1"/>
    </source>
</evidence>
<evidence type="ECO:0000313" key="3">
    <source>
        <dbReference type="Proteomes" id="UP000570474"/>
    </source>
</evidence>
<feature type="compositionally biased region" description="Polar residues" evidence="1">
    <location>
        <begin position="276"/>
        <end position="288"/>
    </location>
</feature>
<comment type="caution">
    <text evidence="2">The sequence shown here is derived from an EMBL/GenBank/DDBJ whole genome shotgun (WGS) entry which is preliminary data.</text>
</comment>
<keyword evidence="3" id="KW-1185">Reference proteome</keyword>
<reference evidence="2 3" key="1">
    <citation type="submission" date="2020-04" db="EMBL/GenBank/DDBJ databases">
        <authorList>
            <person name="Yin C."/>
        </authorList>
    </citation>
    <scope>NUCLEOTIDE SEQUENCE [LARGE SCALE GENOMIC DNA]</scope>
    <source>
        <strain evidence="2 3">Ae27</strain>
    </source>
</reference>
<dbReference type="EMBL" id="JABAIA010000002">
    <property type="protein sequence ID" value="NLR67095.1"/>
    <property type="molecule type" value="Genomic_DNA"/>
</dbReference>
<dbReference type="Gene3D" id="3.55.50.60">
    <property type="entry name" value="DotD protein"/>
    <property type="match status" value="1"/>
</dbReference>
<gene>
    <name evidence="2" type="ORF">HGH92_22495</name>
</gene>
<name>A0A847S122_9BACT</name>
<dbReference type="Proteomes" id="UP000570474">
    <property type="component" value="Unassembled WGS sequence"/>
</dbReference>
<dbReference type="RefSeq" id="WP_168872985.1">
    <property type="nucleotide sequence ID" value="NZ_JABAIA010000002.1"/>
</dbReference>
<proteinExistence type="predicted"/>